<dbReference type="InterPro" id="IPR018815">
    <property type="entry name" value="Incr_loss_mito_DNA_1"/>
</dbReference>
<organism evidence="2 3">
    <name type="scientific">Cytospora mali</name>
    <name type="common">Apple Valsa canker fungus</name>
    <name type="synonym">Valsa mali</name>
    <dbReference type="NCBI Taxonomy" id="578113"/>
    <lineage>
        <taxon>Eukaryota</taxon>
        <taxon>Fungi</taxon>
        <taxon>Dikarya</taxon>
        <taxon>Ascomycota</taxon>
        <taxon>Pezizomycotina</taxon>
        <taxon>Sordariomycetes</taxon>
        <taxon>Sordariomycetidae</taxon>
        <taxon>Diaporthales</taxon>
        <taxon>Cytosporaceae</taxon>
        <taxon>Cytospora</taxon>
    </lineage>
</organism>
<evidence type="ECO:0000256" key="1">
    <source>
        <dbReference type="SAM" id="Phobius"/>
    </source>
</evidence>
<dbReference type="OrthoDB" id="5299849at2759"/>
<dbReference type="EMBL" id="CM003099">
    <property type="protein sequence ID" value="KUI67021.1"/>
    <property type="molecule type" value="Genomic_DNA"/>
</dbReference>
<evidence type="ECO:0000313" key="3">
    <source>
        <dbReference type="Proteomes" id="UP000078559"/>
    </source>
</evidence>
<name>A0A194VS51_CYTMA</name>
<keyword evidence="1" id="KW-0472">Membrane</keyword>
<dbReference type="PANTHER" id="PTHR28029">
    <property type="entry name" value="PROTEIN ILM1"/>
    <property type="match status" value="1"/>
</dbReference>
<feature type="transmembrane region" description="Helical" evidence="1">
    <location>
        <begin position="7"/>
        <end position="25"/>
    </location>
</feature>
<sequence>MGLISAKTYVTSVSLFHITLAYFFLTNPMTLVDHTLVWVIGESMGMPEEHSLESHSPALAFMAVILAIMGLTDLLTLSMPEVSCLVEHWGMQAPIRLLISLALLAYTFVFSPTSPIYRDTTPTRGRLAHPDAHTLNPGYVPSGWGGDGLKNRAFFTFMFVEMACWFGLWVTLREERNDILARNARKRGVDMM</sequence>
<gene>
    <name evidence="2" type="ORF">VM1G_02279</name>
</gene>
<keyword evidence="1" id="KW-0812">Transmembrane</keyword>
<keyword evidence="3" id="KW-1185">Reference proteome</keyword>
<feature type="transmembrane region" description="Helical" evidence="1">
    <location>
        <begin position="58"/>
        <end position="77"/>
    </location>
</feature>
<protein>
    <submittedName>
        <fullName evidence="2">Protein ILM1</fullName>
    </submittedName>
</protein>
<dbReference type="Pfam" id="PF10311">
    <property type="entry name" value="Ilm1"/>
    <property type="match status" value="1"/>
</dbReference>
<dbReference type="PANTHER" id="PTHR28029:SF1">
    <property type="entry name" value="PROTEIN ILM1"/>
    <property type="match status" value="1"/>
</dbReference>
<reference evidence="2" key="1">
    <citation type="submission" date="2014-12" db="EMBL/GenBank/DDBJ databases">
        <title>Genome Sequence of Valsa Canker Pathogens Uncovers a Specific Adaption of Colonization on Woody Bark.</title>
        <authorList>
            <person name="Yin Z."/>
            <person name="Liu H."/>
            <person name="Gao X."/>
            <person name="Li Z."/>
            <person name="Song N."/>
            <person name="Ke X."/>
            <person name="Dai Q."/>
            <person name="Wu Y."/>
            <person name="Sun Y."/>
            <person name="Xu J.-R."/>
            <person name="Kang Z.K."/>
            <person name="Wang L."/>
            <person name="Huang L."/>
        </authorList>
    </citation>
    <scope>NUCLEOTIDE SEQUENCE [LARGE SCALE GENOMIC DNA]</scope>
    <source>
        <strain evidence="2">03-8</strain>
    </source>
</reference>
<accession>A0A194VS51</accession>
<evidence type="ECO:0000313" key="2">
    <source>
        <dbReference type="EMBL" id="KUI67021.1"/>
    </source>
</evidence>
<feature type="transmembrane region" description="Helical" evidence="1">
    <location>
        <begin position="97"/>
        <end position="117"/>
    </location>
</feature>
<dbReference type="Proteomes" id="UP000078559">
    <property type="component" value="Chromosome 2"/>
</dbReference>
<dbReference type="AlphaFoldDB" id="A0A194VS51"/>
<dbReference type="SMR" id="A0A194VS51"/>
<feature type="transmembrane region" description="Helical" evidence="1">
    <location>
        <begin position="153"/>
        <end position="172"/>
    </location>
</feature>
<keyword evidence="1" id="KW-1133">Transmembrane helix</keyword>
<proteinExistence type="predicted"/>